<evidence type="ECO:0000313" key="3">
    <source>
        <dbReference type="EMBL" id="MEJ5944660.1"/>
    </source>
</evidence>
<reference evidence="3 4" key="1">
    <citation type="journal article" date="2017" name="Int. J. Syst. Evol. Microbiol.">
        <title>Pseudokineococcus basanitobsidens sp. nov., isolated from volcanic rock.</title>
        <authorList>
            <person name="Lee D.W."/>
            <person name="Park M.Y."/>
            <person name="Kim J.J."/>
            <person name="Kim B.S."/>
        </authorList>
    </citation>
    <scope>NUCLEOTIDE SEQUENCE [LARGE SCALE GENOMIC DNA]</scope>
    <source>
        <strain evidence="3 4">DSM 103726</strain>
    </source>
</reference>
<name>A0ABU8RHY5_9ACTN</name>
<protein>
    <recommendedName>
        <fullName evidence="5">Pilin/secretion family protein with methylation motif</fullName>
    </recommendedName>
</protein>
<keyword evidence="2" id="KW-0472">Membrane</keyword>
<accession>A0ABU8RHY5</accession>
<keyword evidence="2" id="KW-1133">Transmembrane helix</keyword>
<comment type="caution">
    <text evidence="3">The sequence shown here is derived from an EMBL/GenBank/DDBJ whole genome shotgun (WGS) entry which is preliminary data.</text>
</comment>
<feature type="compositionally biased region" description="Polar residues" evidence="1">
    <location>
        <begin position="165"/>
        <end position="179"/>
    </location>
</feature>
<keyword evidence="2" id="KW-0812">Transmembrane</keyword>
<evidence type="ECO:0000313" key="4">
    <source>
        <dbReference type="Proteomes" id="UP001387100"/>
    </source>
</evidence>
<evidence type="ECO:0008006" key="5">
    <source>
        <dbReference type="Google" id="ProtNLM"/>
    </source>
</evidence>
<feature type="transmembrane region" description="Helical" evidence="2">
    <location>
        <begin position="6"/>
        <end position="27"/>
    </location>
</feature>
<organism evidence="3 4">
    <name type="scientific">Pseudokineococcus basanitobsidens</name>
    <dbReference type="NCBI Taxonomy" id="1926649"/>
    <lineage>
        <taxon>Bacteria</taxon>
        <taxon>Bacillati</taxon>
        <taxon>Actinomycetota</taxon>
        <taxon>Actinomycetes</taxon>
        <taxon>Kineosporiales</taxon>
        <taxon>Kineosporiaceae</taxon>
        <taxon>Pseudokineococcus</taxon>
    </lineage>
</organism>
<evidence type="ECO:0000256" key="1">
    <source>
        <dbReference type="SAM" id="MobiDB-lite"/>
    </source>
</evidence>
<evidence type="ECO:0000256" key="2">
    <source>
        <dbReference type="SAM" id="Phobius"/>
    </source>
</evidence>
<dbReference type="EMBL" id="JBBIAA010000003">
    <property type="protein sequence ID" value="MEJ5944660.1"/>
    <property type="molecule type" value="Genomic_DNA"/>
</dbReference>
<keyword evidence="4" id="KW-1185">Reference proteome</keyword>
<feature type="compositionally biased region" description="Low complexity" evidence="1">
    <location>
        <begin position="180"/>
        <end position="202"/>
    </location>
</feature>
<feature type="region of interest" description="Disordered" evidence="1">
    <location>
        <begin position="160"/>
        <end position="211"/>
    </location>
</feature>
<proteinExistence type="predicted"/>
<dbReference type="Proteomes" id="UP001387100">
    <property type="component" value="Unassembled WGS sequence"/>
</dbReference>
<dbReference type="RefSeq" id="WP_339574045.1">
    <property type="nucleotide sequence ID" value="NZ_JBBIAA010000003.1"/>
</dbReference>
<gene>
    <name evidence="3" type="ORF">WDZ17_05050</name>
</gene>
<sequence length="211" mass="21716">MTLAELVVAMGIFMVVVAVFLSGVVALTRSTVRSGNEADVATDLRRVFTQVDRTVRYADAVDYPGTSGSGAWYAEVRSSTVRGTPPVCTQWRWTPTSSRLDVRTWPAASGVAAAGAWRTLATTVVGPTTTAPFTMTPAGVTSSRVRQTLAVDLVAAKGTGAQRAQARTSTSFVARNSSQSSPGNSATAASAGTAVPVSASPACGDPATTRT</sequence>